<comment type="cofactor">
    <cofactor evidence="1">
        <name>FMN</name>
        <dbReference type="ChEBI" id="CHEBI:58210"/>
    </cofactor>
</comment>
<comment type="pathway">
    <text evidence="2">Pyrimidine metabolism; UMP biosynthesis via de novo pathway.</text>
</comment>
<evidence type="ECO:0000256" key="1">
    <source>
        <dbReference type="ARBA" id="ARBA00001917"/>
    </source>
</evidence>
<organism evidence="4 5">
    <name type="scientific">Halalkalibacter alkalisediminis</name>
    <dbReference type="NCBI Taxonomy" id="935616"/>
    <lineage>
        <taxon>Bacteria</taxon>
        <taxon>Bacillati</taxon>
        <taxon>Bacillota</taxon>
        <taxon>Bacilli</taxon>
        <taxon>Bacillales</taxon>
        <taxon>Bacillaceae</taxon>
        <taxon>Halalkalibacter</taxon>
    </lineage>
</organism>
<evidence type="ECO:0000313" key="5">
    <source>
        <dbReference type="Proteomes" id="UP001589833"/>
    </source>
</evidence>
<keyword evidence="3" id="KW-0812">Transmembrane</keyword>
<feature type="transmembrane region" description="Helical" evidence="3">
    <location>
        <begin position="392"/>
        <end position="412"/>
    </location>
</feature>
<name>A0ABV6NBS0_9BACI</name>
<feature type="transmembrane region" description="Helical" evidence="3">
    <location>
        <begin position="306"/>
        <end position="333"/>
    </location>
</feature>
<comment type="caution">
    <text evidence="4">The sequence shown here is derived from an EMBL/GenBank/DDBJ whole genome shotgun (WGS) entry which is preliminary data.</text>
</comment>
<evidence type="ECO:0000256" key="3">
    <source>
        <dbReference type="SAM" id="Phobius"/>
    </source>
</evidence>
<evidence type="ECO:0000313" key="4">
    <source>
        <dbReference type="EMBL" id="MFC0558235.1"/>
    </source>
</evidence>
<dbReference type="InterPro" id="IPR013785">
    <property type="entry name" value="Aldolase_TIM"/>
</dbReference>
<feature type="transmembrane region" description="Helical" evidence="3">
    <location>
        <begin position="457"/>
        <end position="482"/>
    </location>
</feature>
<proteinExistence type="predicted"/>
<evidence type="ECO:0000256" key="2">
    <source>
        <dbReference type="ARBA" id="ARBA00004725"/>
    </source>
</evidence>
<keyword evidence="3" id="KW-1133">Transmembrane helix</keyword>
<accession>A0ABV6NBS0</accession>
<feature type="transmembrane region" description="Helical" evidence="3">
    <location>
        <begin position="418"/>
        <end position="436"/>
    </location>
</feature>
<dbReference type="PANTHER" id="PTHR48109">
    <property type="entry name" value="DIHYDROOROTATE DEHYDROGENASE (QUINONE), MITOCHONDRIAL-RELATED"/>
    <property type="match status" value="1"/>
</dbReference>
<dbReference type="RefSeq" id="WP_273841083.1">
    <property type="nucleotide sequence ID" value="NZ_JAQQWT010000003.1"/>
</dbReference>
<reference evidence="4 5" key="1">
    <citation type="submission" date="2024-09" db="EMBL/GenBank/DDBJ databases">
        <authorList>
            <person name="Sun Q."/>
            <person name="Mori K."/>
        </authorList>
    </citation>
    <scope>NUCLEOTIDE SEQUENCE [LARGE SCALE GENOMIC DNA]</scope>
    <source>
        <strain evidence="4 5">NCAIM B.02301</strain>
    </source>
</reference>
<feature type="transmembrane region" description="Helical" evidence="3">
    <location>
        <begin position="517"/>
        <end position="538"/>
    </location>
</feature>
<dbReference type="EMBL" id="JBHLTR010000004">
    <property type="protein sequence ID" value="MFC0558235.1"/>
    <property type="molecule type" value="Genomic_DNA"/>
</dbReference>
<keyword evidence="3" id="KW-0472">Membrane</keyword>
<feature type="transmembrane region" description="Helical" evidence="3">
    <location>
        <begin position="361"/>
        <end position="380"/>
    </location>
</feature>
<feature type="transmembrane region" description="Helical" evidence="3">
    <location>
        <begin position="545"/>
        <end position="567"/>
    </location>
</feature>
<dbReference type="Proteomes" id="UP001589833">
    <property type="component" value="Unassembled WGS sequence"/>
</dbReference>
<dbReference type="SUPFAM" id="SSF51395">
    <property type="entry name" value="FMN-linked oxidoreductases"/>
    <property type="match status" value="1"/>
</dbReference>
<sequence length="600" mass="67541">MPDWSYHVLFKPLLSRLPPTVSRDFIHKGMNRIASIPGGKSFINFLGREESSWRLEKNIGHLRVSNSIGISGKIDPHLTGTKAFTNLGFGFIEIGPVTKIATKSVPPTIDQQNKNIKFHDPLESIGVIKTIDRLKQQQPNQPIFIRLSGTVKEQLELTSILDDVADAFIFEFDTKESNLDGFDPIKKPIFLAITCSQVESVSLSTIQSTYSGLLLDEVPHEVDSITRQSHKHALLFLKSNHFLLPVITVGGVLEPDDALSLFDAGADLILLTSGYVFSGPGLPKRIKEAQLDQLPKEEFNYKGWGWYFLFGFSIMIGGLITLLLSMTTIILPYDEHFLEMSRSSIELFNERILAFMAHDRMTLAGTMISGGFLYMFLATYGVKRGLRWAKQTIDAAAIVGFLGILLFIGYGYFDWLHLLFWLILLPFYVIGFIKTRHIRETATSRNRHNHSVWKGSLFGQFCFVILGFSFVFGGAMISFIGVTNVFVTTDLLYLCMPPEMLDDFNQQLIPVIAHDRAGFGSALLSVGLLVLMISLWGFQQGNRWVWWTLFIGGIPAFTSGIAVHFAIGYTTFIHLLPAYFALLLYVTGLLFSYRYFYLTK</sequence>
<dbReference type="PANTHER" id="PTHR48109:SF4">
    <property type="entry name" value="DIHYDROOROTATE DEHYDROGENASE (QUINONE), MITOCHONDRIAL"/>
    <property type="match status" value="1"/>
</dbReference>
<keyword evidence="5" id="KW-1185">Reference proteome</keyword>
<dbReference type="Gene3D" id="3.20.20.70">
    <property type="entry name" value="Aldolase class I"/>
    <property type="match status" value="2"/>
</dbReference>
<protein>
    <submittedName>
        <fullName evidence="4">Dihydroorotate dehydrogenase</fullName>
    </submittedName>
</protein>
<feature type="transmembrane region" description="Helical" evidence="3">
    <location>
        <begin position="573"/>
        <end position="596"/>
    </location>
</feature>
<gene>
    <name evidence="4" type="ORF">ACFFH4_04130</name>
</gene>
<dbReference type="InterPro" id="IPR050074">
    <property type="entry name" value="DHO_dehydrogenase"/>
</dbReference>